<dbReference type="Proteomes" id="UP000239872">
    <property type="component" value="Unassembled WGS sequence"/>
</dbReference>
<dbReference type="InterPro" id="IPR051200">
    <property type="entry name" value="Host-pathogen_enzymatic-act"/>
</dbReference>
<dbReference type="NCBIfam" id="TIGR02276">
    <property type="entry name" value="beta_rpt_yvtn"/>
    <property type="match status" value="2"/>
</dbReference>
<dbReference type="Gene3D" id="2.130.10.10">
    <property type="entry name" value="YVTN repeat-like/Quinoprotein amine dehydrogenase"/>
    <property type="match status" value="1"/>
</dbReference>
<dbReference type="PANTHER" id="PTHR47197">
    <property type="entry name" value="PROTEIN NIRF"/>
    <property type="match status" value="1"/>
</dbReference>
<feature type="chain" id="PRO_5015673449" description="YVTN family beta-propeller domain-containing protein" evidence="1">
    <location>
        <begin position="24"/>
        <end position="338"/>
    </location>
</feature>
<accession>A0A2S7SPJ4</accession>
<proteinExistence type="predicted"/>
<sequence>MTRTSFQIGVALLMLFAGTTTHAQKSNCHIQKTFHINGDGKWDYLAVSPVQPYLYIAHGTEVNIVDKTNGETVNKIPNTEGVHGIAFAPEFGRGYTSNGRSNDLTIFDIKTNKVTGKISVGENPDAVMYDVFSKKIIVCNGRSNDISIVDPATNKVIKTIPLGGKPETAVSDEKGELFVNIEDKNEVVAIDAKEFAVVNRWHTGKGEEPSGLAMDIKTRRLFAGCSNKILVVMDADNGKVVKEIPIGDGCDGVAFDPSVKQVYSSNGSGTLTIIKEKSADQYIVVANMPTKKGARTIALDPVTHLLYLPTAAFEKAENGKRPNITPGSFEVLVVGEGN</sequence>
<reference evidence="2 3" key="1">
    <citation type="submission" date="2018-01" db="EMBL/GenBank/DDBJ databases">
        <title>A novel member of the phylum Bacteroidetes isolated from glacier ice.</title>
        <authorList>
            <person name="Liu Q."/>
            <person name="Xin Y.-H."/>
        </authorList>
    </citation>
    <scope>NUCLEOTIDE SEQUENCE [LARGE SCALE GENOMIC DNA]</scope>
    <source>
        <strain evidence="2 3">RB1R16</strain>
    </source>
</reference>
<evidence type="ECO:0000313" key="3">
    <source>
        <dbReference type="Proteomes" id="UP000239872"/>
    </source>
</evidence>
<feature type="signal peptide" evidence="1">
    <location>
        <begin position="1"/>
        <end position="23"/>
    </location>
</feature>
<keyword evidence="3" id="KW-1185">Reference proteome</keyword>
<dbReference type="OrthoDB" id="7187796at2"/>
<organism evidence="2 3">
    <name type="scientific">Flavipsychrobacter stenotrophus</name>
    <dbReference type="NCBI Taxonomy" id="2077091"/>
    <lineage>
        <taxon>Bacteria</taxon>
        <taxon>Pseudomonadati</taxon>
        <taxon>Bacteroidota</taxon>
        <taxon>Chitinophagia</taxon>
        <taxon>Chitinophagales</taxon>
        <taxon>Chitinophagaceae</taxon>
        <taxon>Flavipsychrobacter</taxon>
    </lineage>
</organism>
<evidence type="ECO:0000256" key="1">
    <source>
        <dbReference type="SAM" id="SignalP"/>
    </source>
</evidence>
<protein>
    <recommendedName>
        <fullName evidence="4">YVTN family beta-propeller domain-containing protein</fullName>
    </recommendedName>
</protein>
<keyword evidence="1" id="KW-0732">Signal</keyword>
<dbReference type="SUPFAM" id="SSF51004">
    <property type="entry name" value="C-terminal (heme d1) domain of cytochrome cd1-nitrite reductase"/>
    <property type="match status" value="1"/>
</dbReference>
<name>A0A2S7SPJ4_9BACT</name>
<evidence type="ECO:0000313" key="2">
    <source>
        <dbReference type="EMBL" id="PQJ08810.1"/>
    </source>
</evidence>
<dbReference type="InterPro" id="IPR011964">
    <property type="entry name" value="YVTN_b-propeller_repeat"/>
</dbReference>
<dbReference type="PANTHER" id="PTHR47197:SF3">
    <property type="entry name" value="DIHYDRO-HEME D1 DEHYDROGENASE"/>
    <property type="match status" value="1"/>
</dbReference>
<dbReference type="AlphaFoldDB" id="A0A2S7SPJ4"/>
<dbReference type="EMBL" id="PPSL01000012">
    <property type="protein sequence ID" value="PQJ08810.1"/>
    <property type="molecule type" value="Genomic_DNA"/>
</dbReference>
<dbReference type="InterPro" id="IPR011048">
    <property type="entry name" value="Haem_d1_sf"/>
</dbReference>
<evidence type="ECO:0008006" key="4">
    <source>
        <dbReference type="Google" id="ProtNLM"/>
    </source>
</evidence>
<gene>
    <name evidence="2" type="ORF">CJD36_022415</name>
</gene>
<dbReference type="InterPro" id="IPR015943">
    <property type="entry name" value="WD40/YVTN_repeat-like_dom_sf"/>
</dbReference>
<dbReference type="Pfam" id="PF02239">
    <property type="entry name" value="Cytochrom_D1"/>
    <property type="match status" value="1"/>
</dbReference>
<comment type="caution">
    <text evidence="2">The sequence shown here is derived from an EMBL/GenBank/DDBJ whole genome shotgun (WGS) entry which is preliminary data.</text>
</comment>
<dbReference type="RefSeq" id="WP_105041450.1">
    <property type="nucleotide sequence ID" value="NZ_PPSL01000012.1"/>
</dbReference>